<feature type="domain" description="PiggyBac transposable element-derived protein" evidence="1">
    <location>
        <begin position="12"/>
        <end position="131"/>
    </location>
</feature>
<organism evidence="2 3">
    <name type="scientific">Dryococelus australis</name>
    <dbReference type="NCBI Taxonomy" id="614101"/>
    <lineage>
        <taxon>Eukaryota</taxon>
        <taxon>Metazoa</taxon>
        <taxon>Ecdysozoa</taxon>
        <taxon>Arthropoda</taxon>
        <taxon>Hexapoda</taxon>
        <taxon>Insecta</taxon>
        <taxon>Pterygota</taxon>
        <taxon>Neoptera</taxon>
        <taxon>Polyneoptera</taxon>
        <taxon>Phasmatodea</taxon>
        <taxon>Verophasmatodea</taxon>
        <taxon>Anareolatae</taxon>
        <taxon>Phasmatidae</taxon>
        <taxon>Eurycanthinae</taxon>
        <taxon>Dryococelus</taxon>
    </lineage>
</organism>
<dbReference type="Proteomes" id="UP001159363">
    <property type="component" value="Chromosome 1"/>
</dbReference>
<keyword evidence="3" id="KW-1185">Reference proteome</keyword>
<dbReference type="Pfam" id="PF13843">
    <property type="entry name" value="DDE_Tnp_1_7"/>
    <property type="match status" value="1"/>
</dbReference>
<sequence>MTWNNILSLVGVTTDNFFTSIPLAEALLCKKLMHVGTLQQDSLTVPTKSAKEKEINFWLRERYYYCLCTGKKKQFYFYQLNIMMPQYMKTDRKPEIIQHYNKTKGGVDLGDMMASEYSCVQMTIRWPLRVYGNN</sequence>
<evidence type="ECO:0000313" key="3">
    <source>
        <dbReference type="Proteomes" id="UP001159363"/>
    </source>
</evidence>
<dbReference type="PANTHER" id="PTHR46599">
    <property type="entry name" value="PIGGYBAC TRANSPOSABLE ELEMENT-DERIVED PROTEIN 4"/>
    <property type="match status" value="1"/>
</dbReference>
<dbReference type="InterPro" id="IPR029526">
    <property type="entry name" value="PGBD"/>
</dbReference>
<accession>A0ABQ9IHL6</accession>
<reference evidence="2 3" key="1">
    <citation type="submission" date="2023-02" db="EMBL/GenBank/DDBJ databases">
        <title>LHISI_Scaffold_Assembly.</title>
        <authorList>
            <person name="Stuart O.P."/>
            <person name="Cleave R."/>
            <person name="Magrath M.J.L."/>
            <person name="Mikheyev A.S."/>
        </authorList>
    </citation>
    <scope>NUCLEOTIDE SEQUENCE [LARGE SCALE GENOMIC DNA]</scope>
    <source>
        <strain evidence="2">Daus_M_001</strain>
        <tissue evidence="2">Leg muscle</tissue>
    </source>
</reference>
<protein>
    <recommendedName>
        <fullName evidence="1">PiggyBac transposable element-derived protein domain-containing protein</fullName>
    </recommendedName>
</protein>
<dbReference type="EMBL" id="JARBHB010000001">
    <property type="protein sequence ID" value="KAJ8896188.1"/>
    <property type="molecule type" value="Genomic_DNA"/>
</dbReference>
<proteinExistence type="predicted"/>
<dbReference type="PANTHER" id="PTHR46599:SF3">
    <property type="entry name" value="PIGGYBAC TRANSPOSABLE ELEMENT-DERIVED PROTEIN 4"/>
    <property type="match status" value="1"/>
</dbReference>
<gene>
    <name evidence="2" type="ORF">PR048_001531</name>
</gene>
<name>A0ABQ9IHL6_9NEOP</name>
<evidence type="ECO:0000313" key="2">
    <source>
        <dbReference type="EMBL" id="KAJ8896188.1"/>
    </source>
</evidence>
<evidence type="ECO:0000259" key="1">
    <source>
        <dbReference type="Pfam" id="PF13843"/>
    </source>
</evidence>
<comment type="caution">
    <text evidence="2">The sequence shown here is derived from an EMBL/GenBank/DDBJ whole genome shotgun (WGS) entry which is preliminary data.</text>
</comment>